<sequence>MHFGISLLVAICLISYVQGGGDSGPGANPMWAPLPMMGASPPMCKGESLGPHRLGSCSGVCPENSELKKFYYEEIEAWLCCCGPCE</sequence>
<dbReference type="EMBL" id="CVRI01000059">
    <property type="protein sequence ID" value="CRL03504.1"/>
    <property type="molecule type" value="Genomic_DNA"/>
</dbReference>
<keyword evidence="3" id="KW-1185">Reference proteome</keyword>
<gene>
    <name evidence="2" type="ORF">CLUMA_CG016178</name>
</gene>
<proteinExistence type="predicted"/>
<evidence type="ECO:0000313" key="2">
    <source>
        <dbReference type="EMBL" id="CRL03504.1"/>
    </source>
</evidence>
<keyword evidence="1" id="KW-0732">Signal</keyword>
<dbReference type="Proteomes" id="UP000183832">
    <property type="component" value="Unassembled WGS sequence"/>
</dbReference>
<evidence type="ECO:0000256" key="1">
    <source>
        <dbReference type="SAM" id="SignalP"/>
    </source>
</evidence>
<feature type="signal peptide" evidence="1">
    <location>
        <begin position="1"/>
        <end position="19"/>
    </location>
</feature>
<name>A0A1J1ITR6_9DIPT</name>
<reference evidence="2 3" key="1">
    <citation type="submission" date="2015-04" db="EMBL/GenBank/DDBJ databases">
        <authorList>
            <person name="Syromyatnikov M.Y."/>
            <person name="Popov V.N."/>
        </authorList>
    </citation>
    <scope>NUCLEOTIDE SEQUENCE [LARGE SCALE GENOMIC DNA]</scope>
</reference>
<evidence type="ECO:0000313" key="3">
    <source>
        <dbReference type="Proteomes" id="UP000183832"/>
    </source>
</evidence>
<accession>A0A1J1ITR6</accession>
<protein>
    <submittedName>
        <fullName evidence="2">CLUMA_CG016178, isoform A</fullName>
    </submittedName>
</protein>
<organism evidence="2 3">
    <name type="scientific">Clunio marinus</name>
    <dbReference type="NCBI Taxonomy" id="568069"/>
    <lineage>
        <taxon>Eukaryota</taxon>
        <taxon>Metazoa</taxon>
        <taxon>Ecdysozoa</taxon>
        <taxon>Arthropoda</taxon>
        <taxon>Hexapoda</taxon>
        <taxon>Insecta</taxon>
        <taxon>Pterygota</taxon>
        <taxon>Neoptera</taxon>
        <taxon>Endopterygota</taxon>
        <taxon>Diptera</taxon>
        <taxon>Nematocera</taxon>
        <taxon>Chironomoidea</taxon>
        <taxon>Chironomidae</taxon>
        <taxon>Clunio</taxon>
    </lineage>
</organism>
<dbReference type="AlphaFoldDB" id="A0A1J1ITR6"/>
<feature type="chain" id="PRO_5013312170" evidence="1">
    <location>
        <begin position="20"/>
        <end position="86"/>
    </location>
</feature>